<dbReference type="InParanoid" id="G2YUH4"/>
<name>G2YUH4_BOTF4</name>
<dbReference type="AlphaFoldDB" id="G2YUH4"/>
<reference evidence="2" key="1">
    <citation type="journal article" date="2011" name="PLoS Genet.">
        <title>Genomic analysis of the necrotrophic fungal pathogens Sclerotinia sclerotiorum and Botrytis cinerea.</title>
        <authorList>
            <person name="Amselem J."/>
            <person name="Cuomo C.A."/>
            <person name="van Kan J.A."/>
            <person name="Viaud M."/>
            <person name="Benito E.P."/>
            <person name="Couloux A."/>
            <person name="Coutinho P.M."/>
            <person name="de Vries R.P."/>
            <person name="Dyer P.S."/>
            <person name="Fillinger S."/>
            <person name="Fournier E."/>
            <person name="Gout L."/>
            <person name="Hahn M."/>
            <person name="Kohn L."/>
            <person name="Lapalu N."/>
            <person name="Plummer K.M."/>
            <person name="Pradier J.M."/>
            <person name="Quevillon E."/>
            <person name="Sharon A."/>
            <person name="Simon A."/>
            <person name="ten Have A."/>
            <person name="Tudzynski B."/>
            <person name="Tudzynski P."/>
            <person name="Wincker P."/>
            <person name="Andrew M."/>
            <person name="Anthouard V."/>
            <person name="Beever R.E."/>
            <person name="Beffa R."/>
            <person name="Benoit I."/>
            <person name="Bouzid O."/>
            <person name="Brault B."/>
            <person name="Chen Z."/>
            <person name="Choquer M."/>
            <person name="Collemare J."/>
            <person name="Cotton P."/>
            <person name="Danchin E.G."/>
            <person name="Da Silva C."/>
            <person name="Gautier A."/>
            <person name="Giraud C."/>
            <person name="Giraud T."/>
            <person name="Gonzalez C."/>
            <person name="Grossetete S."/>
            <person name="Guldener U."/>
            <person name="Henrissat B."/>
            <person name="Howlett B.J."/>
            <person name="Kodira C."/>
            <person name="Kretschmer M."/>
            <person name="Lappartient A."/>
            <person name="Leroch M."/>
            <person name="Levis C."/>
            <person name="Mauceli E."/>
            <person name="Neuveglise C."/>
            <person name="Oeser B."/>
            <person name="Pearson M."/>
            <person name="Poulain J."/>
            <person name="Poussereau N."/>
            <person name="Quesneville H."/>
            <person name="Rascle C."/>
            <person name="Schumacher J."/>
            <person name="Segurens B."/>
            <person name="Sexton A."/>
            <person name="Silva E."/>
            <person name="Sirven C."/>
            <person name="Soanes D.M."/>
            <person name="Talbot N.J."/>
            <person name="Templeton M."/>
            <person name="Yandava C."/>
            <person name="Yarden O."/>
            <person name="Zeng Q."/>
            <person name="Rollins J.A."/>
            <person name="Lebrun M.H."/>
            <person name="Dickman M."/>
        </authorList>
    </citation>
    <scope>NUCLEOTIDE SEQUENCE [LARGE SCALE GENOMIC DNA]</scope>
    <source>
        <strain evidence="2">T4</strain>
    </source>
</reference>
<evidence type="ECO:0000313" key="2">
    <source>
        <dbReference type="Proteomes" id="UP000008177"/>
    </source>
</evidence>
<organism evidence="1 2">
    <name type="scientific">Botryotinia fuckeliana (strain T4)</name>
    <name type="common">Noble rot fungus</name>
    <name type="synonym">Botrytis cinerea</name>
    <dbReference type="NCBI Taxonomy" id="999810"/>
    <lineage>
        <taxon>Eukaryota</taxon>
        <taxon>Fungi</taxon>
        <taxon>Dikarya</taxon>
        <taxon>Ascomycota</taxon>
        <taxon>Pezizomycotina</taxon>
        <taxon>Leotiomycetes</taxon>
        <taxon>Helotiales</taxon>
        <taxon>Sclerotiniaceae</taxon>
        <taxon>Botrytis</taxon>
    </lineage>
</organism>
<proteinExistence type="predicted"/>
<evidence type="ECO:0000313" key="1">
    <source>
        <dbReference type="EMBL" id="CCD55272.1"/>
    </source>
</evidence>
<dbReference type="HOGENOM" id="CLU_2654234_0_0_1"/>
<protein>
    <submittedName>
        <fullName evidence="1">Uncharacterized protein</fullName>
    </submittedName>
</protein>
<dbReference type="EMBL" id="FQ790354">
    <property type="protein sequence ID" value="CCD55272.1"/>
    <property type="molecule type" value="Genomic_DNA"/>
</dbReference>
<sequence>MHLFPILRNPVFIIHHLAIHEFAMRFCLANGLHNFLQNKKQKEMTIILYAQKVSPLPNTPNPFRICQGSPFHSPIQ</sequence>
<dbReference type="Proteomes" id="UP000008177">
    <property type="component" value="Unplaced contigs"/>
</dbReference>
<accession>G2YUH4</accession>
<gene>
    <name evidence="1" type="ORF">BofuT4_P156680.1</name>
</gene>